<evidence type="ECO:0000256" key="1">
    <source>
        <dbReference type="SAM" id="Phobius"/>
    </source>
</evidence>
<dbReference type="AlphaFoldDB" id="A0AAE0VHJ8"/>
<name>A0AAE0VHJ8_9BIVA</name>
<comment type="caution">
    <text evidence="2">The sequence shown here is derived from an EMBL/GenBank/DDBJ whole genome shotgun (WGS) entry which is preliminary data.</text>
</comment>
<feature type="transmembrane region" description="Helical" evidence="1">
    <location>
        <begin position="20"/>
        <end position="41"/>
    </location>
</feature>
<keyword evidence="1" id="KW-1133">Transmembrane helix</keyword>
<proteinExistence type="predicted"/>
<keyword evidence="1" id="KW-0472">Membrane</keyword>
<evidence type="ECO:0000313" key="3">
    <source>
        <dbReference type="Proteomes" id="UP001195483"/>
    </source>
</evidence>
<reference evidence="2" key="3">
    <citation type="submission" date="2023-05" db="EMBL/GenBank/DDBJ databases">
        <authorList>
            <person name="Smith C.H."/>
        </authorList>
    </citation>
    <scope>NUCLEOTIDE SEQUENCE</scope>
    <source>
        <strain evidence="2">CHS0354</strain>
        <tissue evidence="2">Mantle</tissue>
    </source>
</reference>
<sequence length="86" mass="9563">MTTIMMTVTLFFKSSIHSNVVFCVISSVIHAIILSILFAIVSSVFLSFVNTVIFSTIWSLLLINTLFKQDSIGRAKITPESMIFVS</sequence>
<organism evidence="2 3">
    <name type="scientific">Potamilus streckersoni</name>
    <dbReference type="NCBI Taxonomy" id="2493646"/>
    <lineage>
        <taxon>Eukaryota</taxon>
        <taxon>Metazoa</taxon>
        <taxon>Spiralia</taxon>
        <taxon>Lophotrochozoa</taxon>
        <taxon>Mollusca</taxon>
        <taxon>Bivalvia</taxon>
        <taxon>Autobranchia</taxon>
        <taxon>Heteroconchia</taxon>
        <taxon>Palaeoheterodonta</taxon>
        <taxon>Unionida</taxon>
        <taxon>Unionoidea</taxon>
        <taxon>Unionidae</taxon>
        <taxon>Ambleminae</taxon>
        <taxon>Lampsilini</taxon>
        <taxon>Potamilus</taxon>
    </lineage>
</organism>
<protein>
    <submittedName>
        <fullName evidence="2">Uncharacterized protein</fullName>
    </submittedName>
</protein>
<reference evidence="2" key="1">
    <citation type="journal article" date="2021" name="Genome Biol. Evol.">
        <title>A High-Quality Reference Genome for a Parasitic Bivalve with Doubly Uniparental Inheritance (Bivalvia: Unionida).</title>
        <authorList>
            <person name="Smith C.H."/>
        </authorList>
    </citation>
    <scope>NUCLEOTIDE SEQUENCE</scope>
    <source>
        <strain evidence="2">CHS0354</strain>
    </source>
</reference>
<dbReference type="EMBL" id="JAEAOA010000713">
    <property type="protein sequence ID" value="KAK3578159.1"/>
    <property type="molecule type" value="Genomic_DNA"/>
</dbReference>
<accession>A0AAE0VHJ8</accession>
<reference evidence="2" key="2">
    <citation type="journal article" date="2021" name="Genome Biol. Evol.">
        <title>Developing a high-quality reference genome for a parasitic bivalve with doubly uniparental inheritance (Bivalvia: Unionida).</title>
        <authorList>
            <person name="Smith C.H."/>
        </authorList>
    </citation>
    <scope>NUCLEOTIDE SEQUENCE</scope>
    <source>
        <strain evidence="2">CHS0354</strain>
        <tissue evidence="2">Mantle</tissue>
    </source>
</reference>
<keyword evidence="1" id="KW-0812">Transmembrane</keyword>
<dbReference type="Proteomes" id="UP001195483">
    <property type="component" value="Unassembled WGS sequence"/>
</dbReference>
<feature type="transmembrane region" description="Helical" evidence="1">
    <location>
        <begin position="47"/>
        <end position="67"/>
    </location>
</feature>
<feature type="non-terminal residue" evidence="2">
    <location>
        <position position="86"/>
    </location>
</feature>
<evidence type="ECO:0000313" key="2">
    <source>
        <dbReference type="EMBL" id="KAK3578159.1"/>
    </source>
</evidence>
<gene>
    <name evidence="2" type="ORF">CHS0354_011683</name>
</gene>
<keyword evidence="3" id="KW-1185">Reference proteome</keyword>